<dbReference type="EMBL" id="AGNL01027757">
    <property type="protein sequence ID" value="EJK57595.1"/>
    <property type="molecule type" value="Genomic_DNA"/>
</dbReference>
<keyword evidence="3" id="KW-1185">Reference proteome</keyword>
<accession>K0RXB5</accession>
<reference evidence="2 3" key="1">
    <citation type="journal article" date="2012" name="Genome Biol.">
        <title>Genome and low-iron response of an oceanic diatom adapted to chronic iron limitation.</title>
        <authorList>
            <person name="Lommer M."/>
            <person name="Specht M."/>
            <person name="Roy A.S."/>
            <person name="Kraemer L."/>
            <person name="Andreson R."/>
            <person name="Gutowska M.A."/>
            <person name="Wolf J."/>
            <person name="Bergner S.V."/>
            <person name="Schilhabel M.B."/>
            <person name="Klostermeier U.C."/>
            <person name="Beiko R.G."/>
            <person name="Rosenstiel P."/>
            <person name="Hippler M."/>
            <person name="Laroche J."/>
        </authorList>
    </citation>
    <scope>NUCLEOTIDE SEQUENCE [LARGE SCALE GENOMIC DNA]</scope>
    <source>
        <strain evidence="2 3">CCMP1005</strain>
    </source>
</reference>
<evidence type="ECO:0000313" key="2">
    <source>
        <dbReference type="EMBL" id="EJK57595.1"/>
    </source>
</evidence>
<feature type="region of interest" description="Disordered" evidence="1">
    <location>
        <begin position="16"/>
        <end position="74"/>
    </location>
</feature>
<evidence type="ECO:0000256" key="1">
    <source>
        <dbReference type="SAM" id="MobiDB-lite"/>
    </source>
</evidence>
<proteinExistence type="predicted"/>
<comment type="caution">
    <text evidence="2">The sequence shown here is derived from an EMBL/GenBank/DDBJ whole genome shotgun (WGS) entry which is preliminary data.</text>
</comment>
<sequence>VTSPRIKGWKLVEESVPEGPAGRRNTAGARRWLRQLHTADSEEGMSADNVGSEGEGKARRPPPFPTRQRWGAPVPRLRAAKAALPRPWGWQAQE</sequence>
<evidence type="ECO:0000313" key="3">
    <source>
        <dbReference type="Proteomes" id="UP000266841"/>
    </source>
</evidence>
<organism evidence="2 3">
    <name type="scientific">Thalassiosira oceanica</name>
    <name type="common">Marine diatom</name>
    <dbReference type="NCBI Taxonomy" id="159749"/>
    <lineage>
        <taxon>Eukaryota</taxon>
        <taxon>Sar</taxon>
        <taxon>Stramenopiles</taxon>
        <taxon>Ochrophyta</taxon>
        <taxon>Bacillariophyta</taxon>
        <taxon>Coscinodiscophyceae</taxon>
        <taxon>Thalassiosirophycidae</taxon>
        <taxon>Thalassiosirales</taxon>
        <taxon>Thalassiosiraceae</taxon>
        <taxon>Thalassiosira</taxon>
    </lineage>
</organism>
<name>K0RXB5_THAOC</name>
<dbReference type="AlphaFoldDB" id="K0RXB5"/>
<feature type="non-terminal residue" evidence="2">
    <location>
        <position position="1"/>
    </location>
</feature>
<dbReference type="Proteomes" id="UP000266841">
    <property type="component" value="Unassembled WGS sequence"/>
</dbReference>
<gene>
    <name evidence="2" type="ORF">THAOC_22345</name>
</gene>
<protein>
    <submittedName>
        <fullName evidence="2">Uncharacterized protein</fullName>
    </submittedName>
</protein>